<sequence>MTQTAAYKTYFHIQQSLARRYISLPSFFQIYPYTLPQLQKSHQIFCNIFINLPKEQK</sequence>
<reference evidence="1 2" key="1">
    <citation type="submission" date="2024-02" db="EMBL/GenBank/DDBJ databases">
        <title>Genome and pathogenicity analysis of Helicobacter mastomyrinus isolated from mice.</title>
        <authorList>
            <person name="Zhu L."/>
        </authorList>
    </citation>
    <scope>NUCLEOTIDE SEQUENCE [LARGE SCALE GENOMIC DNA]</scope>
    <source>
        <strain evidence="1 2">Hm-17</strain>
    </source>
</reference>
<accession>A0ABZ3F4B7</accession>
<dbReference type="RefSeq" id="WP_295700436.1">
    <property type="nucleotide sequence ID" value="NZ_CP145316.1"/>
</dbReference>
<keyword evidence="2" id="KW-1185">Reference proteome</keyword>
<gene>
    <name evidence="1" type="ORF">V3I05_10145</name>
</gene>
<name>A0ABZ3F4B7_9HELI</name>
<evidence type="ECO:0000313" key="2">
    <source>
        <dbReference type="Proteomes" id="UP001434737"/>
    </source>
</evidence>
<protein>
    <submittedName>
        <fullName evidence="1">Uncharacterized protein</fullName>
    </submittedName>
</protein>
<dbReference type="EMBL" id="CP145316">
    <property type="protein sequence ID" value="XAM18029.1"/>
    <property type="molecule type" value="Genomic_DNA"/>
</dbReference>
<organism evidence="1 2">
    <name type="scientific">Helicobacter mastomyrinus</name>
    <dbReference type="NCBI Taxonomy" id="287948"/>
    <lineage>
        <taxon>Bacteria</taxon>
        <taxon>Pseudomonadati</taxon>
        <taxon>Campylobacterota</taxon>
        <taxon>Epsilonproteobacteria</taxon>
        <taxon>Campylobacterales</taxon>
        <taxon>Helicobacteraceae</taxon>
        <taxon>Helicobacter</taxon>
    </lineage>
</organism>
<dbReference type="Proteomes" id="UP001434737">
    <property type="component" value="Chromosome"/>
</dbReference>
<evidence type="ECO:0000313" key="1">
    <source>
        <dbReference type="EMBL" id="XAM18029.1"/>
    </source>
</evidence>
<proteinExistence type="predicted"/>